<feature type="domain" description="MaoC-like" evidence="1">
    <location>
        <begin position="15"/>
        <end position="98"/>
    </location>
</feature>
<dbReference type="Pfam" id="PF01575">
    <property type="entry name" value="MaoC_dehydratas"/>
    <property type="match status" value="1"/>
</dbReference>
<gene>
    <name evidence="2" type="ORF">SAMN05444336_101577</name>
</gene>
<dbReference type="InterPro" id="IPR029069">
    <property type="entry name" value="HotDog_dom_sf"/>
</dbReference>
<dbReference type="Proteomes" id="UP000199118">
    <property type="component" value="Unassembled WGS sequence"/>
</dbReference>
<dbReference type="AlphaFoldDB" id="A0A1H2S810"/>
<dbReference type="OrthoDB" id="9796589at2"/>
<dbReference type="CDD" id="cd03441">
    <property type="entry name" value="R_hydratase_like"/>
    <property type="match status" value="1"/>
</dbReference>
<organism evidence="2 3">
    <name type="scientific">Albimonas donghaensis</name>
    <dbReference type="NCBI Taxonomy" id="356660"/>
    <lineage>
        <taxon>Bacteria</taxon>
        <taxon>Pseudomonadati</taxon>
        <taxon>Pseudomonadota</taxon>
        <taxon>Alphaproteobacteria</taxon>
        <taxon>Rhodobacterales</taxon>
        <taxon>Paracoccaceae</taxon>
        <taxon>Albimonas</taxon>
    </lineage>
</organism>
<evidence type="ECO:0000259" key="1">
    <source>
        <dbReference type="Pfam" id="PF01575"/>
    </source>
</evidence>
<dbReference type="EMBL" id="FNMZ01000001">
    <property type="protein sequence ID" value="SDW27743.1"/>
    <property type="molecule type" value="Genomic_DNA"/>
</dbReference>
<dbReference type="PANTHER" id="PTHR43437">
    <property type="entry name" value="HYDROXYACYL-THIOESTER DEHYDRATASE TYPE 2, MITOCHONDRIAL-RELATED"/>
    <property type="match status" value="1"/>
</dbReference>
<dbReference type="STRING" id="356660.SAMN05444336_101577"/>
<sequence>MTYPETLGPLALVSSHATAMAYGELTADFNPIHCDPDFAAKSPFGRAICHGTMGLNLAIEAAERALAPAYAVRDVKIRFSRPAPVGETLTAGATLTDAATGTYALWVELPDGTRTTEGTLTAEPAP</sequence>
<dbReference type="SUPFAM" id="SSF54637">
    <property type="entry name" value="Thioesterase/thiol ester dehydrase-isomerase"/>
    <property type="match status" value="1"/>
</dbReference>
<proteinExistence type="predicted"/>
<dbReference type="GO" id="GO:0019171">
    <property type="term" value="F:(3R)-hydroxyacyl-[acyl-carrier-protein] dehydratase activity"/>
    <property type="evidence" value="ECO:0007669"/>
    <property type="project" value="TreeGrafter"/>
</dbReference>
<evidence type="ECO:0000313" key="2">
    <source>
        <dbReference type="EMBL" id="SDW27743.1"/>
    </source>
</evidence>
<dbReference type="InterPro" id="IPR050965">
    <property type="entry name" value="UPF0336/Enoyl-CoA_hydratase"/>
</dbReference>
<dbReference type="PANTHER" id="PTHR43437:SF3">
    <property type="entry name" value="HYDROXYACYL-THIOESTER DEHYDRATASE TYPE 2, MITOCHONDRIAL"/>
    <property type="match status" value="1"/>
</dbReference>
<reference evidence="2 3" key="1">
    <citation type="submission" date="2016-10" db="EMBL/GenBank/DDBJ databases">
        <authorList>
            <person name="de Groot N.N."/>
        </authorList>
    </citation>
    <scope>NUCLEOTIDE SEQUENCE [LARGE SCALE GENOMIC DNA]</scope>
    <source>
        <strain evidence="2 3">DSM 17890</strain>
    </source>
</reference>
<dbReference type="InterPro" id="IPR002539">
    <property type="entry name" value="MaoC-like_dom"/>
</dbReference>
<accession>A0A1H2S810</accession>
<name>A0A1H2S810_9RHOB</name>
<evidence type="ECO:0000313" key="3">
    <source>
        <dbReference type="Proteomes" id="UP000199118"/>
    </source>
</evidence>
<dbReference type="GO" id="GO:0006633">
    <property type="term" value="P:fatty acid biosynthetic process"/>
    <property type="evidence" value="ECO:0007669"/>
    <property type="project" value="TreeGrafter"/>
</dbReference>
<keyword evidence="3" id="KW-1185">Reference proteome</keyword>
<protein>
    <submittedName>
        <fullName evidence="2">MaoC like domain-containing protein</fullName>
    </submittedName>
</protein>
<dbReference type="RefSeq" id="WP_092679608.1">
    <property type="nucleotide sequence ID" value="NZ_FNMZ01000001.1"/>
</dbReference>
<dbReference type="Gene3D" id="3.10.129.10">
    <property type="entry name" value="Hotdog Thioesterase"/>
    <property type="match status" value="1"/>
</dbReference>